<dbReference type="PANTHER" id="PTHR44914">
    <property type="entry name" value="CHAPERONE PROTEIN DNAJ 13"/>
    <property type="match status" value="1"/>
</dbReference>
<evidence type="ECO:0000313" key="1">
    <source>
        <dbReference type="EMBL" id="MCH97282.1"/>
    </source>
</evidence>
<dbReference type="InterPro" id="IPR042162">
    <property type="entry name" value="AtJ13"/>
</dbReference>
<accession>A0A392NC74</accession>
<keyword evidence="2" id="KW-1185">Reference proteome</keyword>
<dbReference type="PANTHER" id="PTHR44914:SF1">
    <property type="entry name" value="CHAPERONE PROTEIN DNAJ 13"/>
    <property type="match status" value="1"/>
</dbReference>
<dbReference type="Proteomes" id="UP000265520">
    <property type="component" value="Unassembled WGS sequence"/>
</dbReference>
<evidence type="ECO:0000313" key="2">
    <source>
        <dbReference type="Proteomes" id="UP000265520"/>
    </source>
</evidence>
<sequence>SSIEMEVGGGRKLSKFSSVRWLYVVGLQGISWRFELHRGGQKLIIPLCSKGLSGLNYALWLLRLAI</sequence>
<dbReference type="EMBL" id="LXQA010034540">
    <property type="protein sequence ID" value="MCH97282.1"/>
    <property type="molecule type" value="Genomic_DNA"/>
</dbReference>
<proteinExistence type="predicted"/>
<comment type="caution">
    <text evidence="1">The sequence shown here is derived from an EMBL/GenBank/DDBJ whole genome shotgun (WGS) entry which is preliminary data.</text>
</comment>
<name>A0A392NC74_9FABA</name>
<reference evidence="1 2" key="1">
    <citation type="journal article" date="2018" name="Front. Plant Sci.">
        <title>Red Clover (Trifolium pratense) and Zigzag Clover (T. medium) - A Picture of Genomic Similarities and Differences.</title>
        <authorList>
            <person name="Dluhosova J."/>
            <person name="Istvanek J."/>
            <person name="Nedelnik J."/>
            <person name="Repkova J."/>
        </authorList>
    </citation>
    <scope>NUCLEOTIDE SEQUENCE [LARGE SCALE GENOMIC DNA]</scope>
    <source>
        <strain evidence="2">cv. 10/8</strain>
        <tissue evidence="1">Leaf</tissue>
    </source>
</reference>
<feature type="non-terminal residue" evidence="1">
    <location>
        <position position="1"/>
    </location>
</feature>
<protein>
    <submittedName>
        <fullName evidence="1">Chaperone protein dnaJ 13-like</fullName>
    </submittedName>
</protein>
<dbReference type="AlphaFoldDB" id="A0A392NC74"/>
<organism evidence="1 2">
    <name type="scientific">Trifolium medium</name>
    <dbReference type="NCBI Taxonomy" id="97028"/>
    <lineage>
        <taxon>Eukaryota</taxon>
        <taxon>Viridiplantae</taxon>
        <taxon>Streptophyta</taxon>
        <taxon>Embryophyta</taxon>
        <taxon>Tracheophyta</taxon>
        <taxon>Spermatophyta</taxon>
        <taxon>Magnoliopsida</taxon>
        <taxon>eudicotyledons</taxon>
        <taxon>Gunneridae</taxon>
        <taxon>Pentapetalae</taxon>
        <taxon>rosids</taxon>
        <taxon>fabids</taxon>
        <taxon>Fabales</taxon>
        <taxon>Fabaceae</taxon>
        <taxon>Papilionoideae</taxon>
        <taxon>50 kb inversion clade</taxon>
        <taxon>NPAAA clade</taxon>
        <taxon>Hologalegina</taxon>
        <taxon>IRL clade</taxon>
        <taxon>Trifolieae</taxon>
        <taxon>Trifolium</taxon>
    </lineage>
</organism>